<evidence type="ECO:0000256" key="1">
    <source>
        <dbReference type="ARBA" id="ARBA00022801"/>
    </source>
</evidence>
<keyword evidence="4" id="KW-1185">Reference proteome</keyword>
<keyword evidence="1" id="KW-0378">Hydrolase</keyword>
<dbReference type="GO" id="GO:0005634">
    <property type="term" value="C:nucleus"/>
    <property type="evidence" value="ECO:0007669"/>
    <property type="project" value="TreeGrafter"/>
</dbReference>
<protein>
    <recommendedName>
        <fullName evidence="2">Serine hydrolase domain-containing protein</fullName>
    </recommendedName>
</protein>
<evidence type="ECO:0000259" key="2">
    <source>
        <dbReference type="Pfam" id="PF03959"/>
    </source>
</evidence>
<sequence>MRILCLHGYGTNPASMHQQLAGVRQHAPPDWEFVFLRGPTECHPAVGTWTNVAAGLAKKFPGPFNCYARSMSPDQTRASYTLLDHTLRTQGPFDGVLGFSHGAAVALGYLLERFAAVGAAPAEYPVRFAVFFSCIFACSADRTFVADLYPGLRPEEWSTVRSCDYAQLDTLPDRLRTVTTAISRLLDCVHPITREPRAFFLDKPVEETPLLLYPPVVAARVQIPTLHVWGRNEPKGLRDASSWAIQLCEGGVTRSLVHDSGHDVPRSARELERIVAVMQEMGGERVRAVL</sequence>
<accession>A0A2V5H611</accession>
<dbReference type="GO" id="GO:0016787">
    <property type="term" value="F:hydrolase activity"/>
    <property type="evidence" value="ECO:0007669"/>
    <property type="project" value="UniProtKB-KW"/>
</dbReference>
<dbReference type="InterPro" id="IPR029058">
    <property type="entry name" value="AB_hydrolase_fold"/>
</dbReference>
<dbReference type="STRING" id="1450538.A0A2V5H611"/>
<feature type="domain" description="Serine hydrolase" evidence="2">
    <location>
        <begin position="1"/>
        <end position="272"/>
    </location>
</feature>
<organism evidence="3 4">
    <name type="scientific">Aspergillus violaceofuscus (strain CBS 115571)</name>
    <dbReference type="NCBI Taxonomy" id="1450538"/>
    <lineage>
        <taxon>Eukaryota</taxon>
        <taxon>Fungi</taxon>
        <taxon>Dikarya</taxon>
        <taxon>Ascomycota</taxon>
        <taxon>Pezizomycotina</taxon>
        <taxon>Eurotiomycetes</taxon>
        <taxon>Eurotiomycetidae</taxon>
        <taxon>Eurotiales</taxon>
        <taxon>Aspergillaceae</taxon>
        <taxon>Aspergillus</taxon>
    </lineage>
</organism>
<dbReference type="OMA" id="GPFYSHT"/>
<dbReference type="PANTHER" id="PTHR48070:SF4">
    <property type="entry name" value="ESTERASE ALNB"/>
    <property type="match status" value="1"/>
</dbReference>
<dbReference type="InterPro" id="IPR005645">
    <property type="entry name" value="FSH-like_dom"/>
</dbReference>
<dbReference type="Gene3D" id="3.40.50.1820">
    <property type="entry name" value="alpha/beta hydrolase"/>
    <property type="match status" value="1"/>
</dbReference>
<name>A0A2V5H611_ASPV1</name>
<dbReference type="Proteomes" id="UP000249829">
    <property type="component" value="Unassembled WGS sequence"/>
</dbReference>
<dbReference type="InterPro" id="IPR050593">
    <property type="entry name" value="LovG"/>
</dbReference>
<dbReference type="PANTHER" id="PTHR48070">
    <property type="entry name" value="ESTERASE OVCA2"/>
    <property type="match status" value="1"/>
</dbReference>
<evidence type="ECO:0000313" key="4">
    <source>
        <dbReference type="Proteomes" id="UP000249829"/>
    </source>
</evidence>
<dbReference type="SUPFAM" id="SSF53474">
    <property type="entry name" value="alpha/beta-Hydrolases"/>
    <property type="match status" value="1"/>
</dbReference>
<reference evidence="3 4" key="1">
    <citation type="submission" date="2018-02" db="EMBL/GenBank/DDBJ databases">
        <title>The genomes of Aspergillus section Nigri reveals drivers in fungal speciation.</title>
        <authorList>
            <consortium name="DOE Joint Genome Institute"/>
            <person name="Vesth T.C."/>
            <person name="Nybo J."/>
            <person name="Theobald S."/>
            <person name="Brandl J."/>
            <person name="Frisvad J.C."/>
            <person name="Nielsen K.F."/>
            <person name="Lyhne E.K."/>
            <person name="Kogle M.E."/>
            <person name="Kuo A."/>
            <person name="Riley R."/>
            <person name="Clum A."/>
            <person name="Nolan M."/>
            <person name="Lipzen A."/>
            <person name="Salamov A."/>
            <person name="Henrissat B."/>
            <person name="Wiebenga A."/>
            <person name="De vries R.P."/>
            <person name="Grigoriev I.V."/>
            <person name="Mortensen U.H."/>
            <person name="Andersen M.R."/>
            <person name="Baker S.E."/>
        </authorList>
    </citation>
    <scope>NUCLEOTIDE SEQUENCE [LARGE SCALE GENOMIC DNA]</scope>
    <source>
        <strain evidence="3 4">CBS 115571</strain>
    </source>
</reference>
<gene>
    <name evidence="3" type="ORF">BO99DRAFT_340390</name>
</gene>
<proteinExistence type="predicted"/>
<dbReference type="GO" id="GO:0019748">
    <property type="term" value="P:secondary metabolic process"/>
    <property type="evidence" value="ECO:0007669"/>
    <property type="project" value="TreeGrafter"/>
</dbReference>
<evidence type="ECO:0000313" key="3">
    <source>
        <dbReference type="EMBL" id="PYI16293.1"/>
    </source>
</evidence>
<dbReference type="EMBL" id="KZ825171">
    <property type="protein sequence ID" value="PYI16293.1"/>
    <property type="molecule type" value="Genomic_DNA"/>
</dbReference>
<dbReference type="AlphaFoldDB" id="A0A2V5H611"/>
<dbReference type="Pfam" id="PF03959">
    <property type="entry name" value="FSH1"/>
    <property type="match status" value="1"/>
</dbReference>
<dbReference type="GO" id="GO:0005737">
    <property type="term" value="C:cytoplasm"/>
    <property type="evidence" value="ECO:0007669"/>
    <property type="project" value="TreeGrafter"/>
</dbReference>